<keyword evidence="3" id="KW-0560">Oxidoreductase</keyword>
<dbReference type="InterPro" id="IPR002347">
    <property type="entry name" value="SDR_fam"/>
</dbReference>
<proteinExistence type="inferred from homology"/>
<evidence type="ECO:0000256" key="2">
    <source>
        <dbReference type="ARBA" id="ARBA00022857"/>
    </source>
</evidence>
<gene>
    <name evidence="5" type="ORF">SUNI508_02801</name>
</gene>
<dbReference type="EMBL" id="JARVKF010000002">
    <property type="protein sequence ID" value="KAK9426360.1"/>
    <property type="molecule type" value="Genomic_DNA"/>
</dbReference>
<dbReference type="PANTHER" id="PTHR43976">
    <property type="entry name" value="SHORT CHAIN DEHYDROGENASE"/>
    <property type="match status" value="1"/>
</dbReference>
<reference evidence="5 6" key="1">
    <citation type="journal article" date="2024" name="J. Plant Pathol.">
        <title>Sequence and assembly of the genome of Seiridium unicorne, isolate CBS 538.82, causal agent of cypress canker disease.</title>
        <authorList>
            <person name="Scali E."/>
            <person name="Rocca G.D."/>
            <person name="Danti R."/>
            <person name="Garbelotto M."/>
            <person name="Barberini S."/>
            <person name="Baroncelli R."/>
            <person name="Emiliani G."/>
        </authorList>
    </citation>
    <scope>NUCLEOTIDE SEQUENCE [LARGE SCALE GENOMIC DNA]</scope>
    <source>
        <strain evidence="5 6">BM-138-508</strain>
    </source>
</reference>
<dbReference type="InterPro" id="IPR036291">
    <property type="entry name" value="NAD(P)-bd_dom_sf"/>
</dbReference>
<dbReference type="PRINTS" id="PR00081">
    <property type="entry name" value="GDHRDH"/>
</dbReference>
<dbReference type="InterPro" id="IPR020904">
    <property type="entry name" value="Sc_DH/Rdtase_CS"/>
</dbReference>
<keyword evidence="2" id="KW-0521">NADP</keyword>
<dbReference type="PANTHER" id="PTHR43976:SF16">
    <property type="entry name" value="SHORT-CHAIN DEHYDROGENASE_REDUCTASE FAMILY PROTEIN"/>
    <property type="match status" value="1"/>
</dbReference>
<name>A0ABR2VIV7_9PEZI</name>
<accession>A0ABR2VIV7</accession>
<comment type="caution">
    <text evidence="5">The sequence shown here is derived from an EMBL/GenBank/DDBJ whole genome shotgun (WGS) entry which is preliminary data.</text>
</comment>
<dbReference type="PROSITE" id="PS00061">
    <property type="entry name" value="ADH_SHORT"/>
    <property type="match status" value="1"/>
</dbReference>
<organism evidence="5 6">
    <name type="scientific">Seiridium unicorne</name>
    <dbReference type="NCBI Taxonomy" id="138068"/>
    <lineage>
        <taxon>Eukaryota</taxon>
        <taxon>Fungi</taxon>
        <taxon>Dikarya</taxon>
        <taxon>Ascomycota</taxon>
        <taxon>Pezizomycotina</taxon>
        <taxon>Sordariomycetes</taxon>
        <taxon>Xylariomycetidae</taxon>
        <taxon>Amphisphaeriales</taxon>
        <taxon>Sporocadaceae</taxon>
        <taxon>Seiridium</taxon>
    </lineage>
</organism>
<protein>
    <submittedName>
        <fullName evidence="5">Dehydrogenase with different specificitie</fullName>
    </submittedName>
</protein>
<comment type="similarity">
    <text evidence="1 4">Belongs to the short-chain dehydrogenases/reductases (SDR) family.</text>
</comment>
<dbReference type="InterPro" id="IPR051911">
    <property type="entry name" value="SDR_oxidoreductase"/>
</dbReference>
<dbReference type="Pfam" id="PF00106">
    <property type="entry name" value="adh_short"/>
    <property type="match status" value="1"/>
</dbReference>
<evidence type="ECO:0000313" key="6">
    <source>
        <dbReference type="Proteomes" id="UP001408356"/>
    </source>
</evidence>
<evidence type="ECO:0000256" key="3">
    <source>
        <dbReference type="ARBA" id="ARBA00023002"/>
    </source>
</evidence>
<sequence>MGQSTSTTTSHQADLSSYLDALSSGHKMTTPNIWLITGATSGIGLELAKAALAAGHTVIAGCRDTSKNPELTVELEKLGATWLQLDLAASDVEAKVQETIVKFGHIDVLINNAGYAVAGAIEDISVDQVRGQFDVNVLGPLRTIQAVLPSMRHRKSGTIVNIGSSNGITSMPGLGVYSASKFAVEGLTEGLQMELAGFGIRLLLVEPGLIATRFTDPKGSGVMVPLTEPYKGTAADQTLRAVMNAGAAGVGGSAEKTALRIVEAVDGTGYFKSKEVKLRLVLGADAAGGVQKKGQEYLDLFDELKEVWNSI</sequence>
<evidence type="ECO:0000256" key="1">
    <source>
        <dbReference type="ARBA" id="ARBA00006484"/>
    </source>
</evidence>
<dbReference type="CDD" id="cd05374">
    <property type="entry name" value="17beta-HSD-like_SDR_c"/>
    <property type="match status" value="1"/>
</dbReference>
<dbReference type="Gene3D" id="3.40.50.720">
    <property type="entry name" value="NAD(P)-binding Rossmann-like Domain"/>
    <property type="match status" value="1"/>
</dbReference>
<evidence type="ECO:0000256" key="4">
    <source>
        <dbReference type="RuleBase" id="RU000363"/>
    </source>
</evidence>
<dbReference type="PRINTS" id="PR00080">
    <property type="entry name" value="SDRFAMILY"/>
</dbReference>
<keyword evidence="6" id="KW-1185">Reference proteome</keyword>
<dbReference type="Proteomes" id="UP001408356">
    <property type="component" value="Unassembled WGS sequence"/>
</dbReference>
<evidence type="ECO:0000313" key="5">
    <source>
        <dbReference type="EMBL" id="KAK9426360.1"/>
    </source>
</evidence>
<dbReference type="SUPFAM" id="SSF51735">
    <property type="entry name" value="NAD(P)-binding Rossmann-fold domains"/>
    <property type="match status" value="1"/>
</dbReference>